<reference evidence="2 3" key="1">
    <citation type="journal article" date="2013" name="PLoS Genet.">
        <title>Comparative genome structure, secondary metabolite, and effector coding capacity across Cochliobolus pathogens.</title>
        <authorList>
            <person name="Condon B.J."/>
            <person name="Leng Y."/>
            <person name="Wu D."/>
            <person name="Bushley K.E."/>
            <person name="Ohm R.A."/>
            <person name="Otillar R."/>
            <person name="Martin J."/>
            <person name="Schackwitz W."/>
            <person name="Grimwood J."/>
            <person name="MohdZainudin N."/>
            <person name="Xue C."/>
            <person name="Wang R."/>
            <person name="Manning V.A."/>
            <person name="Dhillon B."/>
            <person name="Tu Z.J."/>
            <person name="Steffenson B.J."/>
            <person name="Salamov A."/>
            <person name="Sun H."/>
            <person name="Lowry S."/>
            <person name="LaButti K."/>
            <person name="Han J."/>
            <person name="Copeland A."/>
            <person name="Lindquist E."/>
            <person name="Barry K."/>
            <person name="Schmutz J."/>
            <person name="Baker S.E."/>
            <person name="Ciuffetti L.M."/>
            <person name="Grigoriev I.V."/>
            <person name="Zhong S."/>
            <person name="Turgeon B.G."/>
        </authorList>
    </citation>
    <scope>NUCLEOTIDE SEQUENCE [LARGE SCALE GENOMIC DNA]</scope>
    <source>
        <strain evidence="2 3">ATCC 44560</strain>
    </source>
</reference>
<feature type="compositionally biased region" description="Low complexity" evidence="1">
    <location>
        <begin position="35"/>
        <end position="56"/>
    </location>
</feature>
<organism evidence="2 3">
    <name type="scientific">Bipolaris oryzae ATCC 44560</name>
    <dbReference type="NCBI Taxonomy" id="930090"/>
    <lineage>
        <taxon>Eukaryota</taxon>
        <taxon>Fungi</taxon>
        <taxon>Dikarya</taxon>
        <taxon>Ascomycota</taxon>
        <taxon>Pezizomycotina</taxon>
        <taxon>Dothideomycetes</taxon>
        <taxon>Pleosporomycetidae</taxon>
        <taxon>Pleosporales</taxon>
        <taxon>Pleosporineae</taxon>
        <taxon>Pleosporaceae</taxon>
        <taxon>Bipolaris</taxon>
    </lineage>
</organism>
<dbReference type="KEGG" id="bor:COCMIDRAFT_2987"/>
<feature type="compositionally biased region" description="Basic and acidic residues" evidence="1">
    <location>
        <begin position="547"/>
        <end position="559"/>
    </location>
</feature>
<dbReference type="GeneID" id="19121582"/>
<evidence type="ECO:0000313" key="2">
    <source>
        <dbReference type="EMBL" id="EUC48023.1"/>
    </source>
</evidence>
<feature type="compositionally biased region" description="Low complexity" evidence="1">
    <location>
        <begin position="532"/>
        <end position="545"/>
    </location>
</feature>
<dbReference type="EMBL" id="KI963945">
    <property type="protein sequence ID" value="EUC48023.1"/>
    <property type="molecule type" value="Genomic_DNA"/>
</dbReference>
<feature type="compositionally biased region" description="Low complexity" evidence="1">
    <location>
        <begin position="128"/>
        <end position="140"/>
    </location>
</feature>
<feature type="region of interest" description="Disordered" evidence="1">
    <location>
        <begin position="1"/>
        <end position="429"/>
    </location>
</feature>
<proteinExistence type="predicted"/>
<dbReference type="AlphaFoldDB" id="W6ZDQ4"/>
<feature type="compositionally biased region" description="Acidic residues" evidence="1">
    <location>
        <begin position="507"/>
        <end position="531"/>
    </location>
</feature>
<feature type="compositionally biased region" description="Low complexity" evidence="1">
    <location>
        <begin position="385"/>
        <end position="401"/>
    </location>
</feature>
<dbReference type="Proteomes" id="UP000054032">
    <property type="component" value="Unassembled WGS sequence"/>
</dbReference>
<sequence>MPIERTDRNNPRPLKPTLASTRPAPAKTPLTPRLAVASSASSTVSSSSTRTARTATGAPTRPHVAASAPDSGTSAKAFLSTTLTPRTSSRKSRGGVDSASTTPNATPTNSRPSSTVDFPHRDHHSTISSSHSAVGRSSGGTARPRSTPGPTSHAAPAPAPRAPVVSMYNYAPSDTGSRRDTSSLFFHANDARPHDQPAPAPAPVKKTPTFFYADGRQDESPSHNVPSPPSSSLGRAPSESKFFHADSIAESRDRPPILTPPPIATSPEPLPPLAAPHGPSLRPPSPTKDWAHLSYRKGASQVRPALSRGTSASTSSTPMAILGGSNTSDASDVNRRRSSTASMIKRGGHAKSSSLSSIDSVTSLRKVSAHEAPAMTPSPLHTEKSAAGNASPPDNPASASPRYTAFSPLNSPKSESPTRGNDTKSALEVMNELAANARRERKVLDLEISNSSLLAINRSLEKEVRKQKAEIRRFRRMSRAGHFSADAIGSHDETSAIGASSLGDLSDMSEEEGMPEDEEEEEEEEEEEPESSDSSLDDSALSPSAQLERDEAHRSRDQKRLQLDLSKHREMLNDSQKMNQSLRKCLGWTEQLIKDGQKALEYKVNVSDVKLGGRVLISEDDNEVTDAEESRGLLSPWNPLQNTMDALDSPFFPETNRMVDRDSGVHFDGSEHIRRSNKDSTATSSSVDSQGKSTSPVKEFRPKLPGQWVSYRDSSLKPQEDLAPLGSPFEERIRHLHASIDALEAS</sequence>
<feature type="compositionally biased region" description="Pro residues" evidence="1">
    <location>
        <begin position="257"/>
        <end position="274"/>
    </location>
</feature>
<feature type="compositionally biased region" description="Basic and acidic residues" evidence="1">
    <location>
        <begin position="241"/>
        <end position="255"/>
    </location>
</feature>
<feature type="compositionally biased region" description="Basic and acidic residues" evidence="1">
    <location>
        <begin position="662"/>
        <end position="678"/>
    </location>
</feature>
<dbReference type="eggNOG" id="ENOG502SDCC">
    <property type="taxonomic scope" value="Eukaryota"/>
</dbReference>
<protein>
    <submittedName>
        <fullName evidence="2">Uncharacterized protein</fullName>
    </submittedName>
</protein>
<dbReference type="PANTHER" id="PTHR38701">
    <property type="entry name" value="CHROMOSOME 8, WHOLE GENOME SHOTGUN SEQUENCE"/>
    <property type="match status" value="1"/>
</dbReference>
<feature type="compositionally biased region" description="Low complexity" evidence="1">
    <location>
        <begin position="352"/>
        <end position="363"/>
    </location>
</feature>
<feature type="compositionally biased region" description="Polar residues" evidence="1">
    <location>
        <begin position="407"/>
        <end position="424"/>
    </location>
</feature>
<gene>
    <name evidence="2" type="ORF">COCMIDRAFT_2987</name>
</gene>
<feature type="compositionally biased region" description="Basic and acidic residues" evidence="1">
    <location>
        <begin position="1"/>
        <end position="10"/>
    </location>
</feature>
<feature type="compositionally biased region" description="Polar residues" evidence="1">
    <location>
        <begin position="679"/>
        <end position="696"/>
    </location>
</feature>
<name>W6ZDQ4_COCMI</name>
<feature type="compositionally biased region" description="Polar residues" evidence="1">
    <location>
        <begin position="98"/>
        <end position="116"/>
    </location>
</feature>
<evidence type="ECO:0000313" key="3">
    <source>
        <dbReference type="Proteomes" id="UP000054032"/>
    </source>
</evidence>
<feature type="region of interest" description="Disordered" evidence="1">
    <location>
        <begin position="474"/>
        <end position="559"/>
    </location>
</feature>
<keyword evidence="3" id="KW-1185">Reference proteome</keyword>
<accession>W6ZDQ4</accession>
<dbReference type="HOGENOM" id="CLU_012103_1_0_1"/>
<dbReference type="RefSeq" id="XP_007685376.1">
    <property type="nucleotide sequence ID" value="XM_007687186.1"/>
</dbReference>
<feature type="region of interest" description="Disordered" evidence="1">
    <location>
        <begin position="662"/>
        <end position="706"/>
    </location>
</feature>
<feature type="compositionally biased region" description="Polar residues" evidence="1">
    <location>
        <begin position="308"/>
        <end position="331"/>
    </location>
</feature>
<dbReference type="PANTHER" id="PTHR38701:SF1">
    <property type="entry name" value="UP-REGULATED DURING SEPTATION PROTEIN 1 DOMAIN-CONTAINING PROTEIN"/>
    <property type="match status" value="1"/>
</dbReference>
<dbReference type="OrthoDB" id="2555519at2759"/>
<evidence type="ECO:0000256" key="1">
    <source>
        <dbReference type="SAM" id="MobiDB-lite"/>
    </source>
</evidence>